<dbReference type="GO" id="GO:0000103">
    <property type="term" value="P:sulfate assimilation"/>
    <property type="evidence" value="ECO:0007669"/>
    <property type="project" value="InterPro"/>
</dbReference>
<evidence type="ECO:0000256" key="7">
    <source>
        <dbReference type="ARBA" id="ARBA00022840"/>
    </source>
</evidence>
<dbReference type="HAMAP" id="MF_00065">
    <property type="entry name" value="Adenylyl_sulf_kinase"/>
    <property type="match status" value="1"/>
</dbReference>
<dbReference type="PANTHER" id="PTHR11055">
    <property type="entry name" value="BIFUNCTIONAL 3'-PHOSPHOADENOSINE 5'-PHOSPHOSULFATE SYNTHASE"/>
    <property type="match status" value="1"/>
</dbReference>
<keyword evidence="4" id="KW-0808">Transferase</keyword>
<sequence length="210" mass="23811">MTRAPTKATNVRWQTMDIDKQARATQKHQRPGVLWFTGLSGSGKSTIANIVEKTLHAMDRHTYLLDGDNVRHGLSRDLGFTDVDRVENIRRIGEVSKLMMDAGLMVQTAFISPFKADRRMVRDLMTEGEFIEIYVDAPLEVCAQRDPKGLYKMASAGKIKNFTGYDSPYEEPERYELRLDTVELSAEQAADKIITYLKQNNYLENGSNGD</sequence>
<evidence type="ECO:0000259" key="8">
    <source>
        <dbReference type="Pfam" id="PF01583"/>
    </source>
</evidence>
<dbReference type="InterPro" id="IPR059117">
    <property type="entry name" value="APS_kinase_dom"/>
</dbReference>
<evidence type="ECO:0000256" key="4">
    <source>
        <dbReference type="ARBA" id="ARBA00022679"/>
    </source>
</evidence>
<dbReference type="AlphaFoldDB" id="A0A382JHB1"/>
<evidence type="ECO:0000313" key="9">
    <source>
        <dbReference type="EMBL" id="SVC11045.1"/>
    </source>
</evidence>
<dbReference type="FunFam" id="3.40.50.300:FF:000212">
    <property type="entry name" value="Adenylyl-sulfate kinase"/>
    <property type="match status" value="1"/>
</dbReference>
<evidence type="ECO:0000256" key="5">
    <source>
        <dbReference type="ARBA" id="ARBA00022741"/>
    </source>
</evidence>
<reference evidence="9" key="1">
    <citation type="submission" date="2018-05" db="EMBL/GenBank/DDBJ databases">
        <authorList>
            <person name="Lanie J.A."/>
            <person name="Ng W.-L."/>
            <person name="Kazmierczak K.M."/>
            <person name="Andrzejewski T.M."/>
            <person name="Davidsen T.M."/>
            <person name="Wayne K.J."/>
            <person name="Tettelin H."/>
            <person name="Glass J.I."/>
            <person name="Rusch D."/>
            <person name="Podicherti R."/>
            <person name="Tsui H.-C.T."/>
            <person name="Winkler M.E."/>
        </authorList>
    </citation>
    <scope>NUCLEOTIDE SEQUENCE</scope>
</reference>
<keyword evidence="6" id="KW-0418">Kinase</keyword>
<dbReference type="CDD" id="cd02027">
    <property type="entry name" value="APSK"/>
    <property type="match status" value="1"/>
</dbReference>
<evidence type="ECO:0000256" key="6">
    <source>
        <dbReference type="ARBA" id="ARBA00022777"/>
    </source>
</evidence>
<dbReference type="SUPFAM" id="SSF52540">
    <property type="entry name" value="P-loop containing nucleoside triphosphate hydrolases"/>
    <property type="match status" value="1"/>
</dbReference>
<keyword evidence="7" id="KW-0067">ATP-binding</keyword>
<dbReference type="InterPro" id="IPR027417">
    <property type="entry name" value="P-loop_NTPase"/>
</dbReference>
<evidence type="ECO:0000256" key="1">
    <source>
        <dbReference type="ARBA" id="ARBA00004806"/>
    </source>
</evidence>
<evidence type="ECO:0000256" key="3">
    <source>
        <dbReference type="ARBA" id="ARBA00012121"/>
    </source>
</evidence>
<dbReference type="GO" id="GO:0005524">
    <property type="term" value="F:ATP binding"/>
    <property type="evidence" value="ECO:0007669"/>
    <property type="project" value="UniProtKB-KW"/>
</dbReference>
<comment type="pathway">
    <text evidence="1">Sulfur metabolism; hydrogen sulfide biosynthesis; sulfite from sulfate: step 2/3.</text>
</comment>
<organism evidence="9">
    <name type="scientific">marine metagenome</name>
    <dbReference type="NCBI Taxonomy" id="408172"/>
    <lineage>
        <taxon>unclassified sequences</taxon>
        <taxon>metagenomes</taxon>
        <taxon>ecological metagenomes</taxon>
    </lineage>
</organism>
<dbReference type="InterPro" id="IPR002891">
    <property type="entry name" value="APS"/>
</dbReference>
<dbReference type="EMBL" id="UINC01074143">
    <property type="protein sequence ID" value="SVC11045.1"/>
    <property type="molecule type" value="Genomic_DNA"/>
</dbReference>
<dbReference type="NCBIfam" id="TIGR00455">
    <property type="entry name" value="apsK"/>
    <property type="match status" value="1"/>
</dbReference>
<name>A0A382JHB1_9ZZZZ</name>
<feature type="domain" description="APS kinase" evidence="8">
    <location>
        <begin position="32"/>
        <end position="180"/>
    </location>
</feature>
<dbReference type="Pfam" id="PF01583">
    <property type="entry name" value="APS_kinase"/>
    <property type="match status" value="1"/>
</dbReference>
<comment type="similarity">
    <text evidence="2">Belongs to the APS kinase family.</text>
</comment>
<gene>
    <name evidence="9" type="ORF">METZ01_LOCUS263899</name>
</gene>
<dbReference type="EC" id="2.7.1.25" evidence="3"/>
<accession>A0A382JHB1</accession>
<protein>
    <recommendedName>
        <fullName evidence="3">adenylyl-sulfate kinase</fullName>
        <ecNumber evidence="3">2.7.1.25</ecNumber>
    </recommendedName>
</protein>
<evidence type="ECO:0000256" key="2">
    <source>
        <dbReference type="ARBA" id="ARBA00007008"/>
    </source>
</evidence>
<keyword evidence="5" id="KW-0547">Nucleotide-binding</keyword>
<proteinExistence type="inferred from homology"/>
<dbReference type="GO" id="GO:0004020">
    <property type="term" value="F:adenylylsulfate kinase activity"/>
    <property type="evidence" value="ECO:0007669"/>
    <property type="project" value="UniProtKB-EC"/>
</dbReference>
<dbReference type="PANTHER" id="PTHR11055:SF63">
    <property type="entry name" value="ADENYLYL-SULFATE KINASE 1, CHLOROPLASTIC"/>
    <property type="match status" value="1"/>
</dbReference>
<dbReference type="Gene3D" id="3.40.50.300">
    <property type="entry name" value="P-loop containing nucleotide triphosphate hydrolases"/>
    <property type="match status" value="1"/>
</dbReference>
<dbReference type="NCBIfam" id="NF003013">
    <property type="entry name" value="PRK03846.1"/>
    <property type="match status" value="1"/>
</dbReference>